<dbReference type="AlphaFoldDB" id="A0A399EL53"/>
<dbReference type="Proteomes" id="UP000265800">
    <property type="component" value="Unassembled WGS sequence"/>
</dbReference>
<name>A0A399EL53_9DEIN</name>
<sequence length="181" mass="20648">MRSAFPQAAAPLHNGGVDPFREYQDYVMAHRLRVALDFFPGQLYTLSEYATLRLRRSELLQKLVRCQGDSALLSRIEQISDQINYGFWSNPGVLSAFLKRLHPAPPPLLQSPEGFEELLTPNERRRLAEPGLAGRYYLGWLRLPALLDEPLRFELARQEQEVLAERLGLFLDDFHKVAGSG</sequence>
<protein>
    <submittedName>
        <fullName evidence="1">Uncharacterized protein</fullName>
    </submittedName>
</protein>
<evidence type="ECO:0000313" key="2">
    <source>
        <dbReference type="Proteomes" id="UP000265800"/>
    </source>
</evidence>
<keyword evidence="2" id="KW-1185">Reference proteome</keyword>
<reference evidence="1 2" key="1">
    <citation type="submission" date="2018-08" db="EMBL/GenBank/DDBJ databases">
        <title>Meiothermus luteus KCTC 52599 genome sequencing project.</title>
        <authorList>
            <person name="Da Costa M.S."/>
            <person name="Albuquerque L."/>
            <person name="Raposo P."/>
            <person name="Froufe H.J.C."/>
            <person name="Barroso C.S."/>
            <person name="Egas C."/>
        </authorList>
    </citation>
    <scope>NUCLEOTIDE SEQUENCE [LARGE SCALE GENOMIC DNA]</scope>
    <source>
        <strain evidence="1 2">KCTC 52599</strain>
    </source>
</reference>
<gene>
    <name evidence="1" type="ORF">Mlute_02359</name>
</gene>
<evidence type="ECO:0000313" key="1">
    <source>
        <dbReference type="EMBL" id="RIH82901.1"/>
    </source>
</evidence>
<organism evidence="1 2">
    <name type="scientific">Meiothermus luteus</name>
    <dbReference type="NCBI Taxonomy" id="2026184"/>
    <lineage>
        <taxon>Bacteria</taxon>
        <taxon>Thermotogati</taxon>
        <taxon>Deinococcota</taxon>
        <taxon>Deinococci</taxon>
        <taxon>Thermales</taxon>
        <taxon>Thermaceae</taxon>
        <taxon>Meiothermus</taxon>
    </lineage>
</organism>
<proteinExistence type="predicted"/>
<accession>A0A399EL53</accession>
<dbReference type="EMBL" id="QWKZ01000094">
    <property type="protein sequence ID" value="RIH82901.1"/>
    <property type="molecule type" value="Genomic_DNA"/>
</dbReference>
<comment type="caution">
    <text evidence="1">The sequence shown here is derived from an EMBL/GenBank/DDBJ whole genome shotgun (WGS) entry which is preliminary data.</text>
</comment>